<reference evidence="1 2" key="1">
    <citation type="submission" date="2023-07" db="EMBL/GenBank/DDBJ databases">
        <title>Genomic Encyclopedia of Type Strains, Phase IV (KMG-IV): sequencing the most valuable type-strain genomes for metagenomic binning, comparative biology and taxonomic classification.</title>
        <authorList>
            <person name="Goeker M."/>
        </authorList>
    </citation>
    <scope>NUCLEOTIDE SEQUENCE [LARGE SCALE GENOMIC DNA]</scope>
    <source>
        <strain evidence="1 2">B1-1</strain>
    </source>
</reference>
<gene>
    <name evidence="1" type="ORF">QO015_001115</name>
</gene>
<organism evidence="1 2">
    <name type="scientific">Kaistia geumhonensis</name>
    <dbReference type="NCBI Taxonomy" id="410839"/>
    <lineage>
        <taxon>Bacteria</taxon>
        <taxon>Pseudomonadati</taxon>
        <taxon>Pseudomonadota</taxon>
        <taxon>Alphaproteobacteria</taxon>
        <taxon>Hyphomicrobiales</taxon>
        <taxon>Kaistiaceae</taxon>
        <taxon>Kaistia</taxon>
    </lineage>
</organism>
<proteinExistence type="predicted"/>
<sequence length="84" mass="9278">MDQDRDIADAEIAEQKRAALAYLTEAWDEAVAEGIEPDIMAHAALFASLSDLIDTYGEDAVAELAVSLPDRIRRGEFTLQRTIQ</sequence>
<dbReference type="EMBL" id="JAUSWJ010000001">
    <property type="protein sequence ID" value="MDQ0515502.1"/>
    <property type="molecule type" value="Genomic_DNA"/>
</dbReference>
<comment type="caution">
    <text evidence="1">The sequence shown here is derived from an EMBL/GenBank/DDBJ whole genome shotgun (WGS) entry which is preliminary data.</text>
</comment>
<evidence type="ECO:0000313" key="1">
    <source>
        <dbReference type="EMBL" id="MDQ0515502.1"/>
    </source>
</evidence>
<dbReference type="RefSeq" id="WP_266280928.1">
    <property type="nucleotide sequence ID" value="NZ_JAPKNF010000001.1"/>
</dbReference>
<protein>
    <submittedName>
        <fullName evidence="1">Uncharacterized protein</fullName>
    </submittedName>
</protein>
<name>A0ABU0M3H8_9HYPH</name>
<keyword evidence="2" id="KW-1185">Reference proteome</keyword>
<dbReference type="Proteomes" id="UP001223743">
    <property type="component" value="Unassembled WGS sequence"/>
</dbReference>
<evidence type="ECO:0000313" key="2">
    <source>
        <dbReference type="Proteomes" id="UP001223743"/>
    </source>
</evidence>
<accession>A0ABU0M3H8</accession>